<evidence type="ECO:0000313" key="1">
    <source>
        <dbReference type="EMBL" id="TXS92686.1"/>
    </source>
</evidence>
<dbReference type="EMBL" id="VRZA01000004">
    <property type="protein sequence ID" value="TXS92686.1"/>
    <property type="molecule type" value="Genomic_DNA"/>
</dbReference>
<name>A0A5C8ZW58_9GAMM</name>
<reference evidence="1 2" key="1">
    <citation type="submission" date="2019-08" db="EMBL/GenBank/DDBJ databases">
        <title>Parahaliea maris sp. nov., isolated from the surface seawater.</title>
        <authorList>
            <person name="Liu Y."/>
        </authorList>
    </citation>
    <scope>NUCLEOTIDE SEQUENCE [LARGE SCALE GENOMIC DNA]</scope>
    <source>
        <strain evidence="1 2">HSLHS9</strain>
    </source>
</reference>
<protein>
    <submittedName>
        <fullName evidence="1">Uncharacterized protein</fullName>
    </submittedName>
</protein>
<evidence type="ECO:0000313" key="2">
    <source>
        <dbReference type="Proteomes" id="UP000321039"/>
    </source>
</evidence>
<keyword evidence="2" id="KW-1185">Reference proteome</keyword>
<organism evidence="1 2">
    <name type="scientific">Parahaliea maris</name>
    <dbReference type="NCBI Taxonomy" id="2716870"/>
    <lineage>
        <taxon>Bacteria</taxon>
        <taxon>Pseudomonadati</taxon>
        <taxon>Pseudomonadota</taxon>
        <taxon>Gammaproteobacteria</taxon>
        <taxon>Cellvibrionales</taxon>
        <taxon>Halieaceae</taxon>
        <taxon>Parahaliea</taxon>
    </lineage>
</organism>
<dbReference type="AlphaFoldDB" id="A0A5C8ZW58"/>
<dbReference type="Proteomes" id="UP000321039">
    <property type="component" value="Unassembled WGS sequence"/>
</dbReference>
<gene>
    <name evidence="1" type="ORF">FV139_11920</name>
</gene>
<accession>A0A5C8ZW58</accession>
<proteinExistence type="predicted"/>
<comment type="caution">
    <text evidence="1">The sequence shown here is derived from an EMBL/GenBank/DDBJ whole genome shotgun (WGS) entry which is preliminary data.</text>
</comment>
<sequence>MAREQSQSIPREQFLTMSVNLLHKVFLEANRTQAKSIYREVAEGKQVALTNVQMEDKSLVRFDLALDHSEYRGKLNFGSFRDSLTVLLAQMTDALRQEKNITVFTQEDDPNVMIFGVTGVTYEEGKPSVLVLGADAGSGQPSVMLKLMYLDHSQFGEPRPQVAEAGADAGEDQDPA</sequence>
<dbReference type="RefSeq" id="WP_148068689.1">
    <property type="nucleotide sequence ID" value="NZ_VRZA01000004.1"/>
</dbReference>